<dbReference type="InterPro" id="IPR014747">
    <property type="entry name" value="Bac_photo_RC_H_C"/>
</dbReference>
<dbReference type="InterPro" id="IPR027275">
    <property type="entry name" value="PRC-brl_dom"/>
</dbReference>
<keyword evidence="4" id="KW-1185">Reference proteome</keyword>
<sequence length="222" mass="24940">MRHDKRYEKLDALGDWKLEHKSQDIRGMPLVSPAGEQFGIIDDLLVDRDNERVMAVRLEDGRVTPVEPLDIHDNCVVYGEEAVAYADRGVKEGHVVDEEVVPVVEERVAVGKRVADRGRVINVHTDVVTDKVSEDVHLRTENVSVEKRPVDDRRVSTKDANAMLDGKSVTMTERNEEAVVAKDAVVTDEVVVKKTAGDKVEHVDETVRKTKVDVDTDDARRR</sequence>
<evidence type="ECO:0000313" key="4">
    <source>
        <dbReference type="Proteomes" id="UP001235664"/>
    </source>
</evidence>
<evidence type="ECO:0000313" key="3">
    <source>
        <dbReference type="EMBL" id="MDP4539774.1"/>
    </source>
</evidence>
<evidence type="ECO:0000259" key="1">
    <source>
        <dbReference type="Pfam" id="PF05239"/>
    </source>
</evidence>
<dbReference type="InterPro" id="IPR019060">
    <property type="entry name" value="DUF2382"/>
</dbReference>
<protein>
    <submittedName>
        <fullName evidence="3">YsnF/AvaK domain-containing protein</fullName>
    </submittedName>
</protein>
<proteinExistence type="predicted"/>
<feature type="domain" description="PRC-barrel" evidence="1">
    <location>
        <begin position="21"/>
        <end position="63"/>
    </location>
</feature>
<dbReference type="InterPro" id="IPR011033">
    <property type="entry name" value="PRC_barrel-like_sf"/>
</dbReference>
<dbReference type="EMBL" id="JAVAIL010000003">
    <property type="protein sequence ID" value="MDP4539774.1"/>
    <property type="molecule type" value="Genomic_DNA"/>
</dbReference>
<feature type="domain" description="DUF2382" evidence="2">
    <location>
        <begin position="102"/>
        <end position="214"/>
    </location>
</feature>
<reference evidence="3 4" key="1">
    <citation type="submission" date="2023-08" db="EMBL/GenBank/DDBJ databases">
        <title>genomic of DY56.</title>
        <authorList>
            <person name="Wang Y."/>
        </authorList>
    </citation>
    <scope>NUCLEOTIDE SEQUENCE [LARGE SCALE GENOMIC DNA]</scope>
    <source>
        <strain evidence="3 4">DY56-A-20</strain>
    </source>
</reference>
<dbReference type="Proteomes" id="UP001235664">
    <property type="component" value="Unassembled WGS sequence"/>
</dbReference>
<dbReference type="Pfam" id="PF05239">
    <property type="entry name" value="PRC"/>
    <property type="match status" value="1"/>
</dbReference>
<dbReference type="RefSeq" id="WP_305929929.1">
    <property type="nucleotide sequence ID" value="NZ_JAVAIL010000003.1"/>
</dbReference>
<accession>A0ABT9H8X1</accession>
<organism evidence="3 4">
    <name type="scientific">Qipengyuania benthica</name>
    <dbReference type="NCBI Taxonomy" id="3067651"/>
    <lineage>
        <taxon>Bacteria</taxon>
        <taxon>Pseudomonadati</taxon>
        <taxon>Pseudomonadota</taxon>
        <taxon>Alphaproteobacteria</taxon>
        <taxon>Sphingomonadales</taxon>
        <taxon>Erythrobacteraceae</taxon>
        <taxon>Qipengyuania</taxon>
    </lineage>
</organism>
<dbReference type="SUPFAM" id="SSF50346">
    <property type="entry name" value="PRC-barrel domain"/>
    <property type="match status" value="1"/>
</dbReference>
<dbReference type="Pfam" id="PF09557">
    <property type="entry name" value="DUF2382"/>
    <property type="match status" value="1"/>
</dbReference>
<dbReference type="Gene3D" id="3.90.50.10">
    <property type="entry name" value="Photosynthetic Reaction Center, subunit H, domain 2"/>
    <property type="match status" value="1"/>
</dbReference>
<name>A0ABT9H8X1_9SPHN</name>
<gene>
    <name evidence="3" type="ORF">Q9K01_09080</name>
</gene>
<comment type="caution">
    <text evidence="3">The sequence shown here is derived from an EMBL/GenBank/DDBJ whole genome shotgun (WGS) entry which is preliminary data.</text>
</comment>
<evidence type="ECO:0000259" key="2">
    <source>
        <dbReference type="Pfam" id="PF09557"/>
    </source>
</evidence>